<proteinExistence type="predicted"/>
<dbReference type="PIRSF" id="PIRSF006483">
    <property type="entry name" value="Membrane_protein_YitT"/>
    <property type="match status" value="1"/>
</dbReference>
<evidence type="ECO:0000259" key="7">
    <source>
        <dbReference type="Pfam" id="PF10035"/>
    </source>
</evidence>
<dbReference type="GO" id="GO:0005886">
    <property type="term" value="C:plasma membrane"/>
    <property type="evidence" value="ECO:0007669"/>
    <property type="project" value="UniProtKB-SubCell"/>
</dbReference>
<dbReference type="Pfam" id="PF10035">
    <property type="entry name" value="DUF2179"/>
    <property type="match status" value="1"/>
</dbReference>
<keyword evidence="3 6" id="KW-0812">Transmembrane</keyword>
<protein>
    <submittedName>
        <fullName evidence="8">YitT family protein</fullName>
    </submittedName>
</protein>
<evidence type="ECO:0000313" key="9">
    <source>
        <dbReference type="Proteomes" id="UP000824118"/>
    </source>
</evidence>
<dbReference type="PROSITE" id="PS51257">
    <property type="entry name" value="PROKAR_LIPOPROTEIN"/>
    <property type="match status" value="1"/>
</dbReference>
<comment type="caution">
    <text evidence="8">The sequence shown here is derived from an EMBL/GenBank/DDBJ whole genome shotgun (WGS) entry which is preliminary data.</text>
</comment>
<evidence type="ECO:0000313" key="8">
    <source>
        <dbReference type="EMBL" id="HIU50763.1"/>
    </source>
</evidence>
<reference evidence="8" key="1">
    <citation type="submission" date="2020-10" db="EMBL/GenBank/DDBJ databases">
        <authorList>
            <person name="Gilroy R."/>
        </authorList>
    </citation>
    <scope>NUCLEOTIDE SEQUENCE</scope>
    <source>
        <strain evidence="8">ChiGjej1B1-1684</strain>
    </source>
</reference>
<feature type="transmembrane region" description="Helical" evidence="6">
    <location>
        <begin position="46"/>
        <end position="72"/>
    </location>
</feature>
<evidence type="ECO:0000256" key="6">
    <source>
        <dbReference type="SAM" id="Phobius"/>
    </source>
</evidence>
<organism evidence="8 9">
    <name type="scientific">Candidatus Limousia pullorum</name>
    <dbReference type="NCBI Taxonomy" id="2840860"/>
    <lineage>
        <taxon>Bacteria</taxon>
        <taxon>Bacillati</taxon>
        <taxon>Bacillota</taxon>
        <taxon>Clostridia</taxon>
        <taxon>Eubacteriales</taxon>
        <taxon>Oscillospiraceae</taxon>
        <taxon>Oscillospiraceae incertae sedis</taxon>
        <taxon>Candidatus Limousia</taxon>
    </lineage>
</organism>
<gene>
    <name evidence="8" type="ORF">IAD22_07100</name>
</gene>
<comment type="subcellular location">
    <subcellularLocation>
        <location evidence="1">Cell membrane</location>
        <topology evidence="1">Multi-pass membrane protein</topology>
    </subcellularLocation>
</comment>
<dbReference type="Pfam" id="PF02588">
    <property type="entry name" value="YitT_membrane"/>
    <property type="match status" value="1"/>
</dbReference>
<dbReference type="EMBL" id="DVNG01000106">
    <property type="protein sequence ID" value="HIU50763.1"/>
    <property type="molecule type" value="Genomic_DNA"/>
</dbReference>
<feature type="transmembrane region" description="Helical" evidence="6">
    <location>
        <begin position="12"/>
        <end position="34"/>
    </location>
</feature>
<dbReference type="PANTHER" id="PTHR33545:SF5">
    <property type="entry name" value="UPF0750 MEMBRANE PROTEIN YITT"/>
    <property type="match status" value="1"/>
</dbReference>
<feature type="transmembrane region" description="Helical" evidence="6">
    <location>
        <begin position="149"/>
        <end position="171"/>
    </location>
</feature>
<feature type="transmembrane region" description="Helical" evidence="6">
    <location>
        <begin position="79"/>
        <end position="97"/>
    </location>
</feature>
<evidence type="ECO:0000256" key="4">
    <source>
        <dbReference type="ARBA" id="ARBA00022989"/>
    </source>
</evidence>
<name>A0A9D1LZG7_9FIRM</name>
<accession>A0A9D1LZG7</accession>
<keyword evidence="4 6" id="KW-1133">Transmembrane helix</keyword>
<keyword evidence="5 6" id="KW-0472">Membrane</keyword>
<dbReference type="CDD" id="cd16380">
    <property type="entry name" value="YitT_C"/>
    <property type="match status" value="1"/>
</dbReference>
<evidence type="ECO:0000256" key="5">
    <source>
        <dbReference type="ARBA" id="ARBA00023136"/>
    </source>
</evidence>
<evidence type="ECO:0000256" key="3">
    <source>
        <dbReference type="ARBA" id="ARBA00022692"/>
    </source>
</evidence>
<evidence type="ECO:0000256" key="2">
    <source>
        <dbReference type="ARBA" id="ARBA00022475"/>
    </source>
</evidence>
<dbReference type="Proteomes" id="UP000824118">
    <property type="component" value="Unassembled WGS sequence"/>
</dbReference>
<sequence length="286" mass="31066">MTKKRFFHDITDWTTIIFGSLIYAVAVSCFTAPNNIAQGGLTGVSIMLNFVFNTPIGITTMIMNIPLLIWGLVENGKSYLAKTVVAIVVSSVAIDVISSFTTGYHGEKLLAAMFGGILSGCGLGLIFYRGGSTGGVDIVAQNIHKHLPFLSVGKLILLADALIIFATIPVYGGIESAMYTSISIFLSVKVIDTVTKGFARDNGKLMFIITSKYAEITKEIIENVERSVTVIDGKGGYTGDDKKVVLCALRPRQVYKVRRIAENIDRMSFIVVTDAENIMGKGFRNR</sequence>
<feature type="domain" description="DUF2179" evidence="7">
    <location>
        <begin position="226"/>
        <end position="280"/>
    </location>
</feature>
<keyword evidence="2" id="KW-1003">Cell membrane</keyword>
<dbReference type="InterPro" id="IPR019264">
    <property type="entry name" value="DUF2179"/>
</dbReference>
<feature type="transmembrane region" description="Helical" evidence="6">
    <location>
        <begin position="109"/>
        <end position="128"/>
    </location>
</feature>
<dbReference type="InterPro" id="IPR051461">
    <property type="entry name" value="UPF0750_membrane"/>
</dbReference>
<reference evidence="8" key="2">
    <citation type="journal article" date="2021" name="PeerJ">
        <title>Extensive microbial diversity within the chicken gut microbiome revealed by metagenomics and culture.</title>
        <authorList>
            <person name="Gilroy R."/>
            <person name="Ravi A."/>
            <person name="Getino M."/>
            <person name="Pursley I."/>
            <person name="Horton D.L."/>
            <person name="Alikhan N.F."/>
            <person name="Baker D."/>
            <person name="Gharbi K."/>
            <person name="Hall N."/>
            <person name="Watson M."/>
            <person name="Adriaenssens E.M."/>
            <person name="Foster-Nyarko E."/>
            <person name="Jarju S."/>
            <person name="Secka A."/>
            <person name="Antonio M."/>
            <person name="Oren A."/>
            <person name="Chaudhuri R.R."/>
            <person name="La Ragione R."/>
            <person name="Hildebrand F."/>
            <person name="Pallen M.J."/>
        </authorList>
    </citation>
    <scope>NUCLEOTIDE SEQUENCE</scope>
    <source>
        <strain evidence="8">ChiGjej1B1-1684</strain>
    </source>
</reference>
<dbReference type="InterPro" id="IPR003740">
    <property type="entry name" value="YitT"/>
</dbReference>
<evidence type="ECO:0000256" key="1">
    <source>
        <dbReference type="ARBA" id="ARBA00004651"/>
    </source>
</evidence>
<dbReference type="Gene3D" id="3.30.70.120">
    <property type="match status" value="1"/>
</dbReference>
<dbReference type="PANTHER" id="PTHR33545">
    <property type="entry name" value="UPF0750 MEMBRANE PROTEIN YITT-RELATED"/>
    <property type="match status" value="1"/>
</dbReference>
<dbReference type="InterPro" id="IPR015867">
    <property type="entry name" value="N-reg_PII/ATP_PRibTrfase_C"/>
</dbReference>
<dbReference type="AlphaFoldDB" id="A0A9D1LZG7"/>